<dbReference type="Gene3D" id="3.30.420.380">
    <property type="match status" value="1"/>
</dbReference>
<proteinExistence type="predicted"/>
<dbReference type="GO" id="GO:0015628">
    <property type="term" value="P:protein secretion by the type II secretion system"/>
    <property type="evidence" value="ECO:0007669"/>
    <property type="project" value="InterPro"/>
</dbReference>
<protein>
    <submittedName>
        <fullName evidence="2">General secretion pathway protein L</fullName>
    </submittedName>
</protein>
<accession>Q1YQU7</accession>
<sequence length="367" mass="40482">MTVSVDHLHHLDRHQLGSGDANRAMALWVPSQRICLHVIEAPTAPQRKWAELIPWILEDRILQPVDEMHFAIGDSFIQEGKKQLRVSVISKQDMREWLRIADNAGVTATAMVPDYLALPFESGRISMAWCEGQFLVRSDTDSGFSAAPDFAWLLVRRLLERADIAPRLSISILDAALMPEDLREAADVNDAEIDWQFSDMPMSANLLTDEFKPQTTEVSASSWLSTAALLVLAIVLGFGYLQLSNVRFEERIAELETQASAGFSNLFLGKRAKPDDIRSSGELLMADMFKQRESLQAPVMKALIASDPIMTNCNCELETLVASDSGVSLGLKNVASGKIKATTVPGFKVDQKVADGVTTLTLRKVGQ</sequence>
<evidence type="ECO:0000313" key="3">
    <source>
        <dbReference type="Proteomes" id="UP000005555"/>
    </source>
</evidence>
<dbReference type="SUPFAM" id="SSF53067">
    <property type="entry name" value="Actin-like ATPase domain"/>
    <property type="match status" value="1"/>
</dbReference>
<dbReference type="GO" id="GO:0015627">
    <property type="term" value="C:type II protein secretion system complex"/>
    <property type="evidence" value="ECO:0007669"/>
    <property type="project" value="InterPro"/>
</dbReference>
<dbReference type="CDD" id="cd24017">
    <property type="entry name" value="ASKHA_T2SSL_N"/>
    <property type="match status" value="1"/>
</dbReference>
<dbReference type="EMBL" id="AAPI01000006">
    <property type="protein sequence ID" value="EAS46464.1"/>
    <property type="molecule type" value="Genomic_DNA"/>
</dbReference>
<dbReference type="InterPro" id="IPR007812">
    <property type="entry name" value="T2SS_protein-GspL"/>
</dbReference>
<feature type="domain" description="GspL cytoplasmic actin-ATPase-like" evidence="1">
    <location>
        <begin position="14"/>
        <end position="153"/>
    </location>
</feature>
<dbReference type="InterPro" id="IPR043129">
    <property type="entry name" value="ATPase_NBD"/>
</dbReference>
<reference evidence="2 3" key="1">
    <citation type="submission" date="2006-03" db="EMBL/GenBank/DDBJ databases">
        <authorList>
            <person name="Giovannoni S.J."/>
            <person name="Cho J.-C."/>
            <person name="Ferriera S."/>
            <person name="Johnson J."/>
            <person name="Kravitz S."/>
            <person name="Halpern A."/>
            <person name="Remington K."/>
            <person name="Beeson K."/>
            <person name="Tran B."/>
            <person name="Rogers Y.-H."/>
            <person name="Friedman R."/>
            <person name="Venter J.C."/>
        </authorList>
    </citation>
    <scope>NUCLEOTIDE SEQUENCE [LARGE SCALE GENOMIC DNA]</scope>
    <source>
        <strain evidence="2 3">HTCC2207</strain>
    </source>
</reference>
<organism evidence="2 3">
    <name type="scientific">gamma proteobacterium HTCC2207</name>
    <dbReference type="NCBI Taxonomy" id="314287"/>
    <lineage>
        <taxon>Bacteria</taxon>
        <taxon>Pseudomonadati</taxon>
        <taxon>Pseudomonadota</taxon>
        <taxon>Gammaproteobacteria</taxon>
        <taxon>Cellvibrionales</taxon>
        <taxon>Porticoccaceae</taxon>
        <taxon>SAR92 clade</taxon>
    </lineage>
</organism>
<evidence type="ECO:0000313" key="2">
    <source>
        <dbReference type="EMBL" id="EAS46464.1"/>
    </source>
</evidence>
<dbReference type="STRING" id="314287.GB2207_06418"/>
<dbReference type="AlphaFoldDB" id="Q1YQU7"/>
<dbReference type="Pfam" id="PF05134">
    <property type="entry name" value="T2SSL"/>
    <property type="match status" value="1"/>
</dbReference>
<evidence type="ECO:0000259" key="1">
    <source>
        <dbReference type="Pfam" id="PF05134"/>
    </source>
</evidence>
<dbReference type="NCBIfam" id="TIGR01709">
    <property type="entry name" value="typeII_sec_gspL"/>
    <property type="match status" value="1"/>
</dbReference>
<keyword evidence="3" id="KW-1185">Reference proteome</keyword>
<dbReference type="GO" id="GO:0009276">
    <property type="term" value="C:Gram-negative-bacterium-type cell wall"/>
    <property type="evidence" value="ECO:0007669"/>
    <property type="project" value="InterPro"/>
</dbReference>
<dbReference type="Proteomes" id="UP000005555">
    <property type="component" value="Unassembled WGS sequence"/>
</dbReference>
<dbReference type="InterPro" id="IPR024230">
    <property type="entry name" value="GspL_cyto_dom"/>
</dbReference>
<dbReference type="OrthoDB" id="7011844at2"/>
<gene>
    <name evidence="2" type="ORF">GB2207_06418</name>
</gene>
<dbReference type="HOGENOM" id="CLU_753888_0_0_6"/>
<dbReference type="eggNOG" id="COG3297">
    <property type="taxonomic scope" value="Bacteria"/>
</dbReference>
<name>Q1YQU7_9GAMM</name>
<comment type="caution">
    <text evidence="2">The sequence shown here is derived from an EMBL/GenBank/DDBJ whole genome shotgun (WGS) entry which is preliminary data.</text>
</comment>